<evidence type="ECO:0000256" key="4">
    <source>
        <dbReference type="ARBA" id="ARBA00022643"/>
    </source>
</evidence>
<evidence type="ECO:0000256" key="9">
    <source>
        <dbReference type="ARBA" id="ARBA00023002"/>
    </source>
</evidence>
<evidence type="ECO:0000256" key="17">
    <source>
        <dbReference type="ARBA" id="ARBA00049467"/>
    </source>
</evidence>
<comment type="catalytic activity">
    <reaction evidence="17">
        <text>5,6-dihydrouridine(17) in tRNA + NADP(+) = uridine(17) in tRNA + NADPH + H(+)</text>
        <dbReference type="Rhea" id="RHEA:53368"/>
        <dbReference type="Rhea" id="RHEA-COMP:13541"/>
        <dbReference type="Rhea" id="RHEA-COMP:13542"/>
        <dbReference type="ChEBI" id="CHEBI:15378"/>
        <dbReference type="ChEBI" id="CHEBI:57783"/>
        <dbReference type="ChEBI" id="CHEBI:58349"/>
        <dbReference type="ChEBI" id="CHEBI:65315"/>
        <dbReference type="ChEBI" id="CHEBI:74443"/>
        <dbReference type="EC" id="1.3.1.88"/>
    </reaction>
    <physiologicalReaction direction="right-to-left" evidence="17">
        <dbReference type="Rhea" id="RHEA:53370"/>
    </physiologicalReaction>
</comment>
<sequence length="1115" mass="125115">MVNESCANNNRIGRCCITWRDTQQQQQHVPLEHRRFRRVHGLQLPLHPQQIVGWVLLIVVFIGTFTVLLTTPPLLPDLRFVLSLLFAALFLLHLSTHLTVLLLDPADPEVRARPARAIVPEFDRAKHRHVIENGRCHLCNITTCGRRTKHCSICNKCVPRFDHHCKWLNNCIGGRNYPAFLVCLTSTLVAALAVTALALGELVLVNAHLFLVPKSKSNGINWNGSSVVNHSTNGRWDRSMNNGTATPPLLPVPGTGSLVLVTVIGVLSAIAAVMLIHLCFFHGYIACLGLTTYEYVRNKRESAQQTAAAAAAAAAADSRTTSTSGYLCGLGIPPYCTSADEEDRVDGSRPSARARALYSRFCENAPLTSKTNTTSVTTDVYVCSTHPEESRTGAGDVKDVSSKTRGGGRNFRLCFSYDSRTTETSIQVSSSQTTESLGNHVRDSPDTKSSSTPSPVSCCFSIMNHPDGGSRHDGNGRKRRTSCDRDHNRIEPTKRERSCGTMRRIQTFLQARLRKGSRQRRLTTTSSSAIARHCGNKIIPQPGTPPDIALALTEHQDRNVVEALTTEVALTTPSADDYPRPPARLPALDFSRKIRKVPSNTTDISVLGQIPGPPSTISKRNQTHLRTRRSGSFSKKRPHFKIGSHIMSETMESPDKEDVSKKRTNVWEDLGSPRYIVAPMVDASELAWRLLSRRHGAQLCYTPMLHSSVFCRDPKYRREALASTTEDRPLIVQFCGSDPNILLEAARWAEPYCDAIDINIGCPQAIAKRGHYGAFLQDDWDLLKKIVSTLKNGLCVPVTCKLRVFSEISRTVQYACMLENAGASLLTIHGRTREQKGPLTGLASWKHIKAVRDAVKIPVIANGNIQCMQDVQRCIEEIHVQGVMSAEGNLYNPYIFESRYPACWEPALEYLELAEQYPVPASYIRGHLFKLFHHVLCLAENQEERENLATNSTLEAFRSVAYALRDRYLPYHEGHLIWQTGKTDYNLELPPWLCQPYVREPPQEYTQKIQDGAPRKREYRDEEGNEISRKRSKKLKRIARRPNRATSIPKRNSDRCHACPNPLGFKCEYKLCRQCCRNKCYIENLDCAGHRNLTKTRRQMAKEFEAKRKEVENMT</sequence>
<comment type="catalytic activity">
    <reaction evidence="16">
        <text>5,6-dihydrouridine(16) in tRNA + NAD(+) = uridine(16) in tRNA + NADH + H(+)</text>
        <dbReference type="Rhea" id="RHEA:53380"/>
        <dbReference type="Rhea" id="RHEA-COMP:13543"/>
        <dbReference type="Rhea" id="RHEA-COMP:13544"/>
        <dbReference type="ChEBI" id="CHEBI:15378"/>
        <dbReference type="ChEBI" id="CHEBI:57540"/>
        <dbReference type="ChEBI" id="CHEBI:57945"/>
        <dbReference type="ChEBI" id="CHEBI:65315"/>
        <dbReference type="ChEBI" id="CHEBI:74443"/>
        <dbReference type="EC" id="1.3.1.88"/>
    </reaction>
    <physiologicalReaction direction="right-to-left" evidence="16">
        <dbReference type="Rhea" id="RHEA:53382"/>
    </physiologicalReaction>
</comment>
<feature type="compositionally biased region" description="Polar residues" evidence="18">
    <location>
        <begin position="425"/>
        <end position="437"/>
    </location>
</feature>
<dbReference type="PANTHER" id="PTHR11082">
    <property type="entry name" value="TRNA-DIHYDROURIDINE SYNTHASE"/>
    <property type="match status" value="1"/>
</dbReference>
<feature type="compositionally biased region" description="Basic residues" evidence="18">
    <location>
        <begin position="1030"/>
        <end position="1043"/>
    </location>
</feature>
<feature type="transmembrane region" description="Helical" evidence="19">
    <location>
        <begin position="179"/>
        <end position="199"/>
    </location>
</feature>
<evidence type="ECO:0000256" key="3">
    <source>
        <dbReference type="ARBA" id="ARBA00022630"/>
    </source>
</evidence>
<evidence type="ECO:0000256" key="12">
    <source>
        <dbReference type="ARBA" id="ARBA00038313"/>
    </source>
</evidence>
<keyword evidence="3" id="KW-0285">Flavoprotein</keyword>
<evidence type="ECO:0000313" key="23">
    <source>
        <dbReference type="Proteomes" id="UP000078541"/>
    </source>
</evidence>
<feature type="domain" description="Palmitoyltransferase DHHC" evidence="21">
    <location>
        <begin position="135"/>
        <end position="298"/>
    </location>
</feature>
<comment type="subcellular location">
    <subcellularLocation>
        <location evidence="2">Membrane</location>
        <topology evidence="2">Multi-pass membrane protein</topology>
    </subcellularLocation>
</comment>
<dbReference type="EMBL" id="KQ981948">
    <property type="protein sequence ID" value="KYN32652.1"/>
    <property type="molecule type" value="Genomic_DNA"/>
</dbReference>
<dbReference type="GO" id="GO:0050660">
    <property type="term" value="F:flavin adenine dinucleotide binding"/>
    <property type="evidence" value="ECO:0007669"/>
    <property type="project" value="InterPro"/>
</dbReference>
<feature type="transmembrane region" description="Helical" evidence="19">
    <location>
        <begin position="51"/>
        <end position="69"/>
    </location>
</feature>
<feature type="region of interest" description="Disordered" evidence="18">
    <location>
        <begin position="425"/>
        <end position="499"/>
    </location>
</feature>
<feature type="compositionally biased region" description="Low complexity" evidence="18">
    <location>
        <begin position="447"/>
        <end position="461"/>
    </location>
</feature>
<dbReference type="AlphaFoldDB" id="A0A195EXM9"/>
<evidence type="ECO:0000256" key="18">
    <source>
        <dbReference type="SAM" id="MobiDB-lite"/>
    </source>
</evidence>
<evidence type="ECO:0000256" key="15">
    <source>
        <dbReference type="ARBA" id="ARBA00047652"/>
    </source>
</evidence>
<comment type="catalytic activity">
    <reaction evidence="14">
        <text>5,6-dihydrouridine(17) in tRNA + NAD(+) = uridine(17) in tRNA + NADH + H(+)</text>
        <dbReference type="Rhea" id="RHEA:53372"/>
        <dbReference type="Rhea" id="RHEA-COMP:13541"/>
        <dbReference type="Rhea" id="RHEA-COMP:13542"/>
        <dbReference type="ChEBI" id="CHEBI:15378"/>
        <dbReference type="ChEBI" id="CHEBI:57540"/>
        <dbReference type="ChEBI" id="CHEBI:57945"/>
        <dbReference type="ChEBI" id="CHEBI:65315"/>
        <dbReference type="ChEBI" id="CHEBI:74443"/>
        <dbReference type="EC" id="1.3.1.88"/>
    </reaction>
    <physiologicalReaction direction="right-to-left" evidence="14">
        <dbReference type="Rhea" id="RHEA:53374"/>
    </physiologicalReaction>
</comment>
<dbReference type="Pfam" id="PF01529">
    <property type="entry name" value="DHHC"/>
    <property type="match status" value="1"/>
</dbReference>
<proteinExistence type="inferred from homology"/>
<evidence type="ECO:0000256" key="8">
    <source>
        <dbReference type="ARBA" id="ARBA00022989"/>
    </source>
</evidence>
<dbReference type="GO" id="GO:0016020">
    <property type="term" value="C:membrane"/>
    <property type="evidence" value="ECO:0007669"/>
    <property type="project" value="UniProtKB-SubCell"/>
</dbReference>
<evidence type="ECO:0000256" key="6">
    <source>
        <dbReference type="ARBA" id="ARBA00022694"/>
    </source>
</evidence>
<dbReference type="EC" id="1.3.1.88" evidence="13"/>
<gene>
    <name evidence="22" type="ORF">ALC56_13134</name>
</gene>
<reference evidence="22 23" key="1">
    <citation type="submission" date="2016-03" db="EMBL/GenBank/DDBJ databases">
        <title>Trachymyrmex septentrionalis WGS genome.</title>
        <authorList>
            <person name="Nygaard S."/>
            <person name="Hu H."/>
            <person name="Boomsma J."/>
            <person name="Zhang G."/>
        </authorList>
    </citation>
    <scope>NUCLEOTIDE SEQUENCE [LARGE SCALE GENOMIC DNA]</scope>
    <source>
        <strain evidence="22">Tsep2-gDNA-1</strain>
        <tissue evidence="22">Whole body</tissue>
    </source>
</reference>
<evidence type="ECO:0000256" key="1">
    <source>
        <dbReference type="ARBA" id="ARBA00001917"/>
    </source>
</evidence>
<keyword evidence="8 19" id="KW-1133">Transmembrane helix</keyword>
<keyword evidence="6" id="KW-0819">tRNA processing</keyword>
<evidence type="ECO:0000256" key="7">
    <source>
        <dbReference type="ARBA" id="ARBA00022857"/>
    </source>
</evidence>
<keyword evidence="10" id="KW-0520">NAD</keyword>
<organism evidence="22 23">
    <name type="scientific">Trachymyrmex septentrionalis</name>
    <dbReference type="NCBI Taxonomy" id="34720"/>
    <lineage>
        <taxon>Eukaryota</taxon>
        <taxon>Metazoa</taxon>
        <taxon>Ecdysozoa</taxon>
        <taxon>Arthropoda</taxon>
        <taxon>Hexapoda</taxon>
        <taxon>Insecta</taxon>
        <taxon>Pterygota</taxon>
        <taxon>Neoptera</taxon>
        <taxon>Endopterygota</taxon>
        <taxon>Hymenoptera</taxon>
        <taxon>Apocrita</taxon>
        <taxon>Aculeata</taxon>
        <taxon>Formicoidea</taxon>
        <taxon>Formicidae</taxon>
        <taxon>Myrmicinae</taxon>
        <taxon>Trachymyrmex</taxon>
    </lineage>
</organism>
<evidence type="ECO:0000256" key="14">
    <source>
        <dbReference type="ARBA" id="ARBA00047287"/>
    </source>
</evidence>
<keyword evidence="23" id="KW-1185">Reference proteome</keyword>
<dbReference type="SUPFAM" id="SSF51395">
    <property type="entry name" value="FMN-linked oxidoreductases"/>
    <property type="match status" value="1"/>
</dbReference>
<evidence type="ECO:0000256" key="5">
    <source>
        <dbReference type="ARBA" id="ARBA00022692"/>
    </source>
</evidence>
<dbReference type="STRING" id="34720.A0A195EXM9"/>
<feature type="compositionally biased region" description="Basic and acidic residues" evidence="18">
    <location>
        <begin position="1013"/>
        <end position="1029"/>
    </location>
</feature>
<feature type="region of interest" description="Disordered" evidence="18">
    <location>
        <begin position="1007"/>
        <end position="1046"/>
    </location>
</feature>
<comment type="catalytic activity">
    <reaction evidence="15">
        <text>5,6-dihydrouridine(16) in tRNA + NADP(+) = uridine(16) in tRNA + NADPH + H(+)</text>
        <dbReference type="Rhea" id="RHEA:53376"/>
        <dbReference type="Rhea" id="RHEA-COMP:13543"/>
        <dbReference type="Rhea" id="RHEA-COMP:13544"/>
        <dbReference type="ChEBI" id="CHEBI:15378"/>
        <dbReference type="ChEBI" id="CHEBI:57783"/>
        <dbReference type="ChEBI" id="CHEBI:58349"/>
        <dbReference type="ChEBI" id="CHEBI:65315"/>
        <dbReference type="ChEBI" id="CHEBI:74443"/>
        <dbReference type="EC" id="1.3.1.88"/>
    </reaction>
    <physiologicalReaction direction="right-to-left" evidence="15">
        <dbReference type="Rhea" id="RHEA:53378"/>
    </physiologicalReaction>
</comment>
<feature type="domain" description="DUS-like FMN-binding" evidence="20">
    <location>
        <begin position="677"/>
        <end position="900"/>
    </location>
</feature>
<dbReference type="GO" id="GO:0016409">
    <property type="term" value="F:palmitoyltransferase activity"/>
    <property type="evidence" value="ECO:0007669"/>
    <property type="project" value="InterPro"/>
</dbReference>
<dbReference type="Pfam" id="PF01207">
    <property type="entry name" value="Dus"/>
    <property type="match status" value="1"/>
</dbReference>
<evidence type="ECO:0000256" key="2">
    <source>
        <dbReference type="ARBA" id="ARBA00004141"/>
    </source>
</evidence>
<dbReference type="Gene3D" id="3.20.20.70">
    <property type="entry name" value="Aldolase class I"/>
    <property type="match status" value="1"/>
</dbReference>
<feature type="compositionally biased region" description="Basic and acidic residues" evidence="18">
    <location>
        <begin position="468"/>
        <end position="498"/>
    </location>
</feature>
<dbReference type="PANTHER" id="PTHR11082:SF5">
    <property type="entry name" value="TRNA-DIHYDROURIDINE(16_17) SYNTHASE [NAD(P)(+)]-LIKE"/>
    <property type="match status" value="1"/>
</dbReference>
<evidence type="ECO:0000259" key="20">
    <source>
        <dbReference type="Pfam" id="PF01207"/>
    </source>
</evidence>
<dbReference type="PROSITE" id="PS01136">
    <property type="entry name" value="UPF0034"/>
    <property type="match status" value="1"/>
</dbReference>
<dbReference type="CDD" id="cd02801">
    <property type="entry name" value="DUS_like_FMN"/>
    <property type="match status" value="1"/>
</dbReference>
<evidence type="ECO:0000259" key="21">
    <source>
        <dbReference type="Pfam" id="PF01529"/>
    </source>
</evidence>
<protein>
    <recommendedName>
        <fullName evidence="13">tRNA-dihydrouridine(16/17) synthase [NAD(P)(+)]</fullName>
        <ecNumber evidence="13">1.3.1.88</ecNumber>
    </recommendedName>
</protein>
<comment type="similarity">
    <text evidence="12">Belongs to the Dus family. Dus1 subfamily.</text>
</comment>
<dbReference type="InterPro" id="IPR018517">
    <property type="entry name" value="tRNA_hU_synthase_CS"/>
</dbReference>
<name>A0A195EXM9_9HYME</name>
<keyword evidence="11 19" id="KW-0472">Membrane</keyword>
<feature type="compositionally biased region" description="Basic residues" evidence="18">
    <location>
        <begin position="621"/>
        <end position="637"/>
    </location>
</feature>
<evidence type="ECO:0000256" key="13">
    <source>
        <dbReference type="ARBA" id="ARBA00038890"/>
    </source>
</evidence>
<feature type="region of interest" description="Disordered" evidence="18">
    <location>
        <begin position="603"/>
        <end position="637"/>
    </location>
</feature>
<feature type="transmembrane region" description="Helical" evidence="19">
    <location>
        <begin position="257"/>
        <end position="290"/>
    </location>
</feature>
<dbReference type="GO" id="GO:0017150">
    <property type="term" value="F:tRNA dihydrouridine synthase activity"/>
    <property type="evidence" value="ECO:0007669"/>
    <property type="project" value="InterPro"/>
</dbReference>
<comment type="cofactor">
    <cofactor evidence="1">
        <name>FMN</name>
        <dbReference type="ChEBI" id="CHEBI:58210"/>
    </cofactor>
</comment>
<keyword evidence="9" id="KW-0560">Oxidoreductase</keyword>
<dbReference type="PROSITE" id="PS50216">
    <property type="entry name" value="DHHC"/>
    <property type="match status" value="1"/>
</dbReference>
<keyword evidence="5 19" id="KW-0812">Transmembrane</keyword>
<keyword evidence="7" id="KW-0521">NADP</keyword>
<evidence type="ECO:0000256" key="19">
    <source>
        <dbReference type="SAM" id="Phobius"/>
    </source>
</evidence>
<keyword evidence="4" id="KW-0288">FMN</keyword>
<dbReference type="InterPro" id="IPR013785">
    <property type="entry name" value="Aldolase_TIM"/>
</dbReference>
<dbReference type="InterPro" id="IPR001594">
    <property type="entry name" value="Palmitoyltrfase_DHHC"/>
</dbReference>
<evidence type="ECO:0000256" key="11">
    <source>
        <dbReference type="ARBA" id="ARBA00023136"/>
    </source>
</evidence>
<evidence type="ECO:0000256" key="16">
    <source>
        <dbReference type="ARBA" id="ARBA00048934"/>
    </source>
</evidence>
<accession>A0A195EXM9</accession>
<dbReference type="Proteomes" id="UP000078541">
    <property type="component" value="Unassembled WGS sequence"/>
</dbReference>
<dbReference type="InterPro" id="IPR035587">
    <property type="entry name" value="DUS-like_FMN-bd"/>
</dbReference>
<feature type="transmembrane region" description="Helical" evidence="19">
    <location>
        <begin position="81"/>
        <end position="103"/>
    </location>
</feature>
<evidence type="ECO:0000313" key="22">
    <source>
        <dbReference type="EMBL" id="KYN32652.1"/>
    </source>
</evidence>
<evidence type="ECO:0000256" key="10">
    <source>
        <dbReference type="ARBA" id="ARBA00023027"/>
    </source>
</evidence>